<reference evidence="2 3" key="1">
    <citation type="journal article" date="2014" name="PLoS Genet.">
        <title>Analysis of the Phlebiopsis gigantea genome, transcriptome and secretome provides insight into its pioneer colonization strategies of wood.</title>
        <authorList>
            <person name="Hori C."/>
            <person name="Ishida T."/>
            <person name="Igarashi K."/>
            <person name="Samejima M."/>
            <person name="Suzuki H."/>
            <person name="Master E."/>
            <person name="Ferreira P."/>
            <person name="Ruiz-Duenas F.J."/>
            <person name="Held B."/>
            <person name="Canessa P."/>
            <person name="Larrondo L.F."/>
            <person name="Schmoll M."/>
            <person name="Druzhinina I.S."/>
            <person name="Kubicek C.P."/>
            <person name="Gaskell J.A."/>
            <person name="Kersten P."/>
            <person name="St John F."/>
            <person name="Glasner J."/>
            <person name="Sabat G."/>
            <person name="Splinter BonDurant S."/>
            <person name="Syed K."/>
            <person name="Yadav J."/>
            <person name="Mgbeahuruike A.C."/>
            <person name="Kovalchuk A."/>
            <person name="Asiegbu F.O."/>
            <person name="Lackner G."/>
            <person name="Hoffmeister D."/>
            <person name="Rencoret J."/>
            <person name="Gutierrez A."/>
            <person name="Sun H."/>
            <person name="Lindquist E."/>
            <person name="Barry K."/>
            <person name="Riley R."/>
            <person name="Grigoriev I.V."/>
            <person name="Henrissat B."/>
            <person name="Kues U."/>
            <person name="Berka R.M."/>
            <person name="Martinez A.T."/>
            <person name="Covert S.F."/>
            <person name="Blanchette R.A."/>
            <person name="Cullen D."/>
        </authorList>
    </citation>
    <scope>NUCLEOTIDE SEQUENCE [LARGE SCALE GENOMIC DNA]</scope>
    <source>
        <strain evidence="2 3">11061_1 CR5-6</strain>
    </source>
</reference>
<feature type="non-terminal residue" evidence="2">
    <location>
        <position position="1"/>
    </location>
</feature>
<dbReference type="OrthoDB" id="3268787at2759"/>
<protein>
    <recommendedName>
        <fullName evidence="1">BTB domain-containing protein</fullName>
    </recommendedName>
</protein>
<feature type="domain" description="BTB" evidence="1">
    <location>
        <begin position="11"/>
        <end position="81"/>
    </location>
</feature>
<evidence type="ECO:0000313" key="2">
    <source>
        <dbReference type="EMBL" id="KIP07176.1"/>
    </source>
</evidence>
<evidence type="ECO:0000313" key="3">
    <source>
        <dbReference type="Proteomes" id="UP000053257"/>
    </source>
</evidence>
<dbReference type="HOGENOM" id="CLU_033082_7_0_1"/>
<dbReference type="Proteomes" id="UP000053257">
    <property type="component" value="Unassembled WGS sequence"/>
</dbReference>
<dbReference type="AlphaFoldDB" id="A0A0C3RYH0"/>
<organism evidence="2 3">
    <name type="scientific">Phlebiopsis gigantea (strain 11061_1 CR5-6)</name>
    <name type="common">White-rot fungus</name>
    <name type="synonym">Peniophora gigantea</name>
    <dbReference type="NCBI Taxonomy" id="745531"/>
    <lineage>
        <taxon>Eukaryota</taxon>
        <taxon>Fungi</taxon>
        <taxon>Dikarya</taxon>
        <taxon>Basidiomycota</taxon>
        <taxon>Agaricomycotina</taxon>
        <taxon>Agaricomycetes</taxon>
        <taxon>Polyporales</taxon>
        <taxon>Phanerochaetaceae</taxon>
        <taxon>Phlebiopsis</taxon>
    </lineage>
</organism>
<dbReference type="Gene3D" id="3.30.710.10">
    <property type="entry name" value="Potassium Channel Kv1.1, Chain A"/>
    <property type="match status" value="1"/>
</dbReference>
<feature type="non-terminal residue" evidence="2">
    <location>
        <position position="253"/>
    </location>
</feature>
<dbReference type="InterPro" id="IPR000210">
    <property type="entry name" value="BTB/POZ_dom"/>
</dbReference>
<dbReference type="InterPro" id="IPR011333">
    <property type="entry name" value="SKP1/BTB/POZ_sf"/>
</dbReference>
<accession>A0A0C3RYH0</accession>
<keyword evidence="3" id="KW-1185">Reference proteome</keyword>
<evidence type="ECO:0000259" key="1">
    <source>
        <dbReference type="PROSITE" id="PS50097"/>
    </source>
</evidence>
<gene>
    <name evidence="2" type="ORF">PHLGIDRAFT_46105</name>
</gene>
<dbReference type="PROSITE" id="PS50097">
    <property type="entry name" value="BTB"/>
    <property type="match status" value="1"/>
</dbReference>
<sequence>VQHPTFYLPLGDLIVQSAADAEGTSTLFRVSKSLLAFNSPVFADMFALPTTSTQDLYDGAPLVQVTDTAEELAALFSALYDPSSLCLPRFDPDIPIRLAGVMRLASKYSIDTIRNRIVDIMNDNWPQTYEQWQIFQAEISAIKAVHKENNGLVDGRSFEERIPEPAAAIRFARDFNIPSILPFAFYTLAGIPQSMDWDESRKVKDFRHHSTVIWMKRTAKWAQLDIVDYRTFVKCREALKNDVVEIMVHFGRK</sequence>
<dbReference type="EMBL" id="KN840502">
    <property type="protein sequence ID" value="KIP07176.1"/>
    <property type="molecule type" value="Genomic_DNA"/>
</dbReference>
<name>A0A0C3RYH0_PHLG1</name>
<proteinExistence type="predicted"/>